<accession>A0A165HCS7</accession>
<dbReference type="AlphaFoldDB" id="A0A165HCS7"/>
<reference evidence="2 3" key="1">
    <citation type="journal article" date="2016" name="Mol. Biol. Evol.">
        <title>Comparative Genomics of Early-Diverging Mushroom-Forming Fungi Provides Insights into the Origins of Lignocellulose Decay Capabilities.</title>
        <authorList>
            <person name="Nagy L.G."/>
            <person name="Riley R."/>
            <person name="Tritt A."/>
            <person name="Adam C."/>
            <person name="Daum C."/>
            <person name="Floudas D."/>
            <person name="Sun H."/>
            <person name="Yadav J.S."/>
            <person name="Pangilinan J."/>
            <person name="Larsson K.H."/>
            <person name="Matsuura K."/>
            <person name="Barry K."/>
            <person name="Labutti K."/>
            <person name="Kuo R."/>
            <person name="Ohm R.A."/>
            <person name="Bhattacharya S.S."/>
            <person name="Shirouzu T."/>
            <person name="Yoshinaga Y."/>
            <person name="Martin F.M."/>
            <person name="Grigoriev I.V."/>
            <person name="Hibbett D.S."/>
        </authorList>
    </citation>
    <scope>NUCLEOTIDE SEQUENCE [LARGE SCALE GENOMIC DNA]</scope>
    <source>
        <strain evidence="2 3">93-53</strain>
    </source>
</reference>
<keyword evidence="1" id="KW-1133">Transmembrane helix</keyword>
<feature type="transmembrane region" description="Helical" evidence="1">
    <location>
        <begin position="20"/>
        <end position="39"/>
    </location>
</feature>
<dbReference type="RefSeq" id="XP_040769298.1">
    <property type="nucleotide sequence ID" value="XM_040905469.1"/>
</dbReference>
<proteinExistence type="predicted"/>
<dbReference type="OrthoDB" id="3192156at2759"/>
<keyword evidence="1" id="KW-0812">Transmembrane</keyword>
<evidence type="ECO:0000256" key="1">
    <source>
        <dbReference type="SAM" id="Phobius"/>
    </source>
</evidence>
<dbReference type="EMBL" id="KV427607">
    <property type="protein sequence ID" value="KZT11558.1"/>
    <property type="molecule type" value="Genomic_DNA"/>
</dbReference>
<evidence type="ECO:0000313" key="3">
    <source>
        <dbReference type="Proteomes" id="UP000076871"/>
    </source>
</evidence>
<name>A0A165HCS7_9APHY</name>
<dbReference type="GeneID" id="63822499"/>
<sequence length="304" mass="33088">MLYFLLTPFVEVYRYALEPVAPFTWFGLPFCLLDVAAALRTCIALRQLREQFHAQHVAKVEASGGKAVTKEVQERSFLRDASATLLVVFGGEAITAPALGIPCSFMISGAGPALYSAIQAVVNWLPSVPQQALQGELPVSVLDGFTRAFLLCDLIPPMIVGHSVQKVSNSPWSLLMASLITANGGWFFVNLFSFLQPYALTVTTPPDLMPFGWTTTDLWCAPVITGLYALLTHAQPFWADAHAVAMGWLGAAMTEEEKVQPVDPEYARAACAALLAIMFSTRTLRNFRAAAHARLATSPKIKVQ</sequence>
<evidence type="ECO:0000313" key="2">
    <source>
        <dbReference type="EMBL" id="KZT11558.1"/>
    </source>
</evidence>
<dbReference type="Proteomes" id="UP000076871">
    <property type="component" value="Unassembled WGS sequence"/>
</dbReference>
<dbReference type="InParanoid" id="A0A165HCS7"/>
<dbReference type="STRING" id="1314785.A0A165HCS7"/>
<keyword evidence="3" id="KW-1185">Reference proteome</keyword>
<protein>
    <submittedName>
        <fullName evidence="2">Uncharacterized protein</fullName>
    </submittedName>
</protein>
<feature type="transmembrane region" description="Helical" evidence="1">
    <location>
        <begin position="211"/>
        <end position="230"/>
    </location>
</feature>
<gene>
    <name evidence="2" type="ORF">LAESUDRAFT_671660</name>
</gene>
<organism evidence="2 3">
    <name type="scientific">Laetiporus sulphureus 93-53</name>
    <dbReference type="NCBI Taxonomy" id="1314785"/>
    <lineage>
        <taxon>Eukaryota</taxon>
        <taxon>Fungi</taxon>
        <taxon>Dikarya</taxon>
        <taxon>Basidiomycota</taxon>
        <taxon>Agaricomycotina</taxon>
        <taxon>Agaricomycetes</taxon>
        <taxon>Polyporales</taxon>
        <taxon>Laetiporus</taxon>
    </lineage>
</organism>
<feature type="transmembrane region" description="Helical" evidence="1">
    <location>
        <begin position="174"/>
        <end position="199"/>
    </location>
</feature>
<keyword evidence="1" id="KW-0472">Membrane</keyword>